<dbReference type="CDD" id="cd03784">
    <property type="entry name" value="GT1_Gtf-like"/>
    <property type="match status" value="1"/>
</dbReference>
<dbReference type="InterPro" id="IPR010610">
    <property type="entry name" value="EryCIII-like_C"/>
</dbReference>
<feature type="domain" description="Erythromycin biosynthesis protein CIII-like C-terminal" evidence="1">
    <location>
        <begin position="281"/>
        <end position="396"/>
    </location>
</feature>
<dbReference type="GO" id="GO:0016758">
    <property type="term" value="F:hexosyltransferase activity"/>
    <property type="evidence" value="ECO:0007669"/>
    <property type="project" value="UniProtKB-ARBA"/>
</dbReference>
<name>A0A2P8HPQ2_CHINA</name>
<gene>
    <name evidence="2" type="ORF">CLV51_1021046</name>
</gene>
<dbReference type="GO" id="GO:0017000">
    <property type="term" value="P:antibiotic biosynthetic process"/>
    <property type="evidence" value="ECO:0007669"/>
    <property type="project" value="UniProtKB-ARBA"/>
</dbReference>
<accession>A0A2P8HPQ2</accession>
<dbReference type="EMBL" id="PYAW01000002">
    <property type="protein sequence ID" value="PSL48182.1"/>
    <property type="molecule type" value="Genomic_DNA"/>
</dbReference>
<evidence type="ECO:0000259" key="1">
    <source>
        <dbReference type="Pfam" id="PF06722"/>
    </source>
</evidence>
<dbReference type="Gene3D" id="3.40.50.2000">
    <property type="entry name" value="Glycogen Phosphorylase B"/>
    <property type="match status" value="2"/>
</dbReference>
<evidence type="ECO:0000313" key="3">
    <source>
        <dbReference type="Proteomes" id="UP000240971"/>
    </source>
</evidence>
<dbReference type="SUPFAM" id="SSF53756">
    <property type="entry name" value="UDP-Glycosyltransferase/glycogen phosphorylase"/>
    <property type="match status" value="1"/>
</dbReference>
<reference evidence="2 3" key="1">
    <citation type="submission" date="2018-03" db="EMBL/GenBank/DDBJ databases">
        <title>Genomic Encyclopedia of Archaeal and Bacterial Type Strains, Phase II (KMG-II): from individual species to whole genera.</title>
        <authorList>
            <person name="Goeker M."/>
        </authorList>
    </citation>
    <scope>NUCLEOTIDE SEQUENCE [LARGE SCALE GENOMIC DNA]</scope>
    <source>
        <strain evidence="2 3">DSM 24859</strain>
    </source>
</reference>
<keyword evidence="2" id="KW-0808">Transferase</keyword>
<keyword evidence="3" id="KW-1185">Reference proteome</keyword>
<dbReference type="AlphaFoldDB" id="A0A2P8HPQ2"/>
<sequence>MSRFLFGSVPLYGHVNPTIGMAQQLISDGHTVAYACHPKMKPILDKAAIPYREDFQWGDAVAFSNETIAAGKKLLLPWILKKKMNTTPAECIIYKLEDGVRDFLQLIDTWSPDVCVFDTMFYPGILAAEIRGIPYAISCPTQILLPGTAIIPQEKGQPMKLFNRTLVSIMVFFLGKITRGINKVRKQYNLPLQEAFWKHNSPALYMAYTTEALEYKRSDLLPETYYIGPCSSRKVVGADVDFPWDWLDGRPVVFFTMGTVYIKRKIINQMIKAARGASWQLVITLGNGLQSEEWTDLPENVLIRTYLPQLALLEKVNAVVCTGGFGTVGQTLLAGVPIVMIPQILEHRITGSKLVDRKAGITISSWRVSSKTLRTAVDQLLNDPSYDKHAKEIAADFGKCNASVTAACLLENLASKRAPMPRPEHQEPTVYSNNVQEILDTAYASQATV</sequence>
<dbReference type="RefSeq" id="WP_106528582.1">
    <property type="nucleotide sequence ID" value="NZ_PYAW01000002.1"/>
</dbReference>
<dbReference type="PANTHER" id="PTHR48050:SF13">
    <property type="entry name" value="STEROL 3-BETA-GLUCOSYLTRANSFERASE UGT80A2"/>
    <property type="match status" value="1"/>
</dbReference>
<dbReference type="PANTHER" id="PTHR48050">
    <property type="entry name" value="STEROL 3-BETA-GLUCOSYLTRANSFERASE"/>
    <property type="match status" value="1"/>
</dbReference>
<dbReference type="GO" id="GO:0008194">
    <property type="term" value="F:UDP-glycosyltransferase activity"/>
    <property type="evidence" value="ECO:0007669"/>
    <property type="project" value="InterPro"/>
</dbReference>
<proteinExistence type="predicted"/>
<dbReference type="OrthoDB" id="764352at2"/>
<dbReference type="InterPro" id="IPR002213">
    <property type="entry name" value="UDP_glucos_trans"/>
</dbReference>
<dbReference type="Proteomes" id="UP000240971">
    <property type="component" value="Unassembled WGS sequence"/>
</dbReference>
<comment type="caution">
    <text evidence="2">The sequence shown here is derived from an EMBL/GenBank/DDBJ whole genome shotgun (WGS) entry which is preliminary data.</text>
</comment>
<protein>
    <submittedName>
        <fullName evidence="2">MGT family glycosyltransferase</fullName>
    </submittedName>
</protein>
<dbReference type="InterPro" id="IPR050426">
    <property type="entry name" value="Glycosyltransferase_28"/>
</dbReference>
<dbReference type="Pfam" id="PF06722">
    <property type="entry name" value="EryCIII-like_C"/>
    <property type="match status" value="1"/>
</dbReference>
<evidence type="ECO:0000313" key="2">
    <source>
        <dbReference type="EMBL" id="PSL48182.1"/>
    </source>
</evidence>
<organism evidence="2 3">
    <name type="scientific">Chitinophaga niastensis</name>
    <dbReference type="NCBI Taxonomy" id="536980"/>
    <lineage>
        <taxon>Bacteria</taxon>
        <taxon>Pseudomonadati</taxon>
        <taxon>Bacteroidota</taxon>
        <taxon>Chitinophagia</taxon>
        <taxon>Chitinophagales</taxon>
        <taxon>Chitinophagaceae</taxon>
        <taxon>Chitinophaga</taxon>
    </lineage>
</organism>